<accession>A0AAN7Q072</accession>
<dbReference type="InterPro" id="IPR036533">
    <property type="entry name" value="BAG_dom_sf"/>
</dbReference>
<evidence type="ECO:0000256" key="1">
    <source>
        <dbReference type="ARBA" id="ARBA00023186"/>
    </source>
</evidence>
<dbReference type="SMART" id="SM00264">
    <property type="entry name" value="BAG"/>
    <property type="match status" value="1"/>
</dbReference>
<dbReference type="Gene3D" id="1.20.58.120">
    <property type="entry name" value="BAG domain"/>
    <property type="match status" value="1"/>
</dbReference>
<dbReference type="AlphaFoldDB" id="A0AAN7Q072"/>
<dbReference type="Proteomes" id="UP001353858">
    <property type="component" value="Unassembled WGS sequence"/>
</dbReference>
<feature type="compositionally biased region" description="Polar residues" evidence="2">
    <location>
        <begin position="227"/>
        <end position="240"/>
    </location>
</feature>
<dbReference type="GO" id="GO:0005829">
    <property type="term" value="C:cytosol"/>
    <property type="evidence" value="ECO:0007669"/>
    <property type="project" value="TreeGrafter"/>
</dbReference>
<feature type="compositionally biased region" description="Acidic residues" evidence="2">
    <location>
        <begin position="464"/>
        <end position="483"/>
    </location>
</feature>
<feature type="region of interest" description="Disordered" evidence="2">
    <location>
        <begin position="425"/>
        <end position="531"/>
    </location>
</feature>
<feature type="compositionally biased region" description="Polar residues" evidence="2">
    <location>
        <begin position="139"/>
        <end position="150"/>
    </location>
</feature>
<evidence type="ECO:0000259" key="3">
    <source>
        <dbReference type="PROSITE" id="PS51035"/>
    </source>
</evidence>
<reference evidence="5" key="1">
    <citation type="submission" date="2023-01" db="EMBL/GenBank/DDBJ databases">
        <title>Key to firefly adult light organ development and bioluminescence: homeobox transcription factors regulate luciferase expression and transportation to peroxisome.</title>
        <authorList>
            <person name="Fu X."/>
        </authorList>
    </citation>
    <scope>NUCLEOTIDE SEQUENCE [LARGE SCALE GENOMIC DNA]</scope>
</reference>
<feature type="compositionally biased region" description="Low complexity" evidence="2">
    <location>
        <begin position="292"/>
        <end position="302"/>
    </location>
</feature>
<feature type="compositionally biased region" description="Polar residues" evidence="2">
    <location>
        <begin position="434"/>
        <end position="456"/>
    </location>
</feature>
<dbReference type="PROSITE" id="PS51035">
    <property type="entry name" value="BAG"/>
    <property type="match status" value="1"/>
</dbReference>
<dbReference type="GO" id="GO:0051087">
    <property type="term" value="F:protein-folding chaperone binding"/>
    <property type="evidence" value="ECO:0007669"/>
    <property type="project" value="InterPro"/>
</dbReference>
<protein>
    <recommendedName>
        <fullName evidence="3">BAG domain-containing protein</fullName>
    </recommendedName>
</protein>
<dbReference type="Pfam" id="PF02179">
    <property type="entry name" value="BAG"/>
    <property type="match status" value="1"/>
</dbReference>
<feature type="compositionally biased region" description="Pro residues" evidence="2">
    <location>
        <begin position="303"/>
        <end position="331"/>
    </location>
</feature>
<dbReference type="GO" id="GO:0005634">
    <property type="term" value="C:nucleus"/>
    <property type="evidence" value="ECO:0007669"/>
    <property type="project" value="TreeGrafter"/>
</dbReference>
<evidence type="ECO:0000313" key="4">
    <source>
        <dbReference type="EMBL" id="KAK4874475.1"/>
    </source>
</evidence>
<evidence type="ECO:0000313" key="5">
    <source>
        <dbReference type="Proteomes" id="UP001353858"/>
    </source>
</evidence>
<sequence>MPFSRPAFTGFPFDDSDFEDRDRNTSFRDTLDDIAKRHPEFAQHLNFDNKFPFRSNTWGHKRRGSGEEGKPRRFAEFADHLDRPSSSRFKEKFGFPFSGGVFDATACFPEPELSTTKEQKVEETAKPPQVPTKERGRKQNPNIPQSSTVDLGQKQEPVCESRVQRSMSAPPENRSGQRFVSSINIPMNADGANEPQGQSSQQQSKPNERVIPIHVEGRDEPVLPKHPNQTFSQQPQNERSYGQKPAGFGQWKRNESPYYAGESFTPEPHYEARHQFFTGHPQQKQQNTEHFPNTPTFNKQQQTPPPTQQKSATPPPQPPPQQQQPPPPPPQAKSGPISQIQCIQRDVLELMGQVEKFNGQPRDKQYMYLDEMLTRNLLKLDDIETEGKENIRHARKEAINCIQKCISILEAKALANEQLRNAMEVDTKVPEETPLSSLEVSGISRSGSENTSSQLETDAPMEATDTEVVDNTETEVEAPETTDVDIKDKENENVVNEELPAEESVESSQEAPKVTKDKKKVKKKENTPEKV</sequence>
<feature type="region of interest" description="Disordered" evidence="2">
    <location>
        <begin position="113"/>
        <end position="265"/>
    </location>
</feature>
<organism evidence="4 5">
    <name type="scientific">Aquatica leii</name>
    <dbReference type="NCBI Taxonomy" id="1421715"/>
    <lineage>
        <taxon>Eukaryota</taxon>
        <taxon>Metazoa</taxon>
        <taxon>Ecdysozoa</taxon>
        <taxon>Arthropoda</taxon>
        <taxon>Hexapoda</taxon>
        <taxon>Insecta</taxon>
        <taxon>Pterygota</taxon>
        <taxon>Neoptera</taxon>
        <taxon>Endopterygota</taxon>
        <taxon>Coleoptera</taxon>
        <taxon>Polyphaga</taxon>
        <taxon>Elateriformia</taxon>
        <taxon>Elateroidea</taxon>
        <taxon>Lampyridae</taxon>
        <taxon>Luciolinae</taxon>
        <taxon>Aquatica</taxon>
    </lineage>
</organism>
<gene>
    <name evidence="4" type="ORF">RN001_013835</name>
</gene>
<evidence type="ECO:0000256" key="2">
    <source>
        <dbReference type="SAM" id="MobiDB-lite"/>
    </source>
</evidence>
<name>A0AAN7Q072_9COLE</name>
<feature type="region of interest" description="Disordered" evidence="2">
    <location>
        <begin position="55"/>
        <end position="78"/>
    </location>
</feature>
<dbReference type="SUPFAM" id="SSF63491">
    <property type="entry name" value="BAG domain"/>
    <property type="match status" value="1"/>
</dbReference>
<keyword evidence="5" id="KW-1185">Reference proteome</keyword>
<dbReference type="GO" id="GO:0016020">
    <property type="term" value="C:membrane"/>
    <property type="evidence" value="ECO:0007669"/>
    <property type="project" value="TreeGrafter"/>
</dbReference>
<feature type="region of interest" description="Disordered" evidence="2">
    <location>
        <begin position="279"/>
        <end position="338"/>
    </location>
</feature>
<feature type="compositionally biased region" description="Polar residues" evidence="2">
    <location>
        <begin position="280"/>
        <end position="291"/>
    </location>
</feature>
<comment type="caution">
    <text evidence="4">The sequence shown here is derived from an EMBL/GenBank/DDBJ whole genome shotgun (WGS) entry which is preliminary data.</text>
</comment>
<dbReference type="GO" id="GO:0050821">
    <property type="term" value="P:protein stabilization"/>
    <property type="evidence" value="ECO:0007669"/>
    <property type="project" value="TreeGrafter"/>
</dbReference>
<dbReference type="InterPro" id="IPR003103">
    <property type="entry name" value="BAG_domain"/>
</dbReference>
<feature type="domain" description="BAG" evidence="3">
    <location>
        <begin position="336"/>
        <end position="413"/>
    </location>
</feature>
<dbReference type="PANTHER" id="PTHR12329:SF5">
    <property type="entry name" value="STARVIN, ISOFORM E"/>
    <property type="match status" value="1"/>
</dbReference>
<proteinExistence type="predicted"/>
<feature type="compositionally biased region" description="Polar residues" evidence="2">
    <location>
        <begin position="174"/>
        <end position="185"/>
    </location>
</feature>
<feature type="region of interest" description="Disordered" evidence="2">
    <location>
        <begin position="1"/>
        <end position="24"/>
    </location>
</feature>
<feature type="compositionally biased region" description="Basic and acidic residues" evidence="2">
    <location>
        <begin position="115"/>
        <end position="125"/>
    </location>
</feature>
<feature type="compositionally biased region" description="Basic and acidic residues" evidence="2">
    <location>
        <begin position="64"/>
        <end position="78"/>
    </location>
</feature>
<dbReference type="PANTHER" id="PTHR12329">
    <property type="entry name" value="BCL2-ASSOCIATED ATHANOGENE"/>
    <property type="match status" value="1"/>
</dbReference>
<dbReference type="InterPro" id="IPR039773">
    <property type="entry name" value="BAG_chaperone_regulator"/>
</dbReference>
<dbReference type="GO" id="GO:0000774">
    <property type="term" value="F:adenyl-nucleotide exchange factor activity"/>
    <property type="evidence" value="ECO:0007669"/>
    <property type="project" value="TreeGrafter"/>
</dbReference>
<dbReference type="EMBL" id="JARPUR010000006">
    <property type="protein sequence ID" value="KAK4874475.1"/>
    <property type="molecule type" value="Genomic_DNA"/>
</dbReference>
<keyword evidence="1" id="KW-0143">Chaperone</keyword>